<protein>
    <submittedName>
        <fullName evidence="10">YKL130C</fullName>
    </submittedName>
</protein>
<dbReference type="SUPFAM" id="SSF116942">
    <property type="entry name" value="RNA-binding protein She2p"/>
    <property type="match status" value="1"/>
</dbReference>
<dbReference type="InterPro" id="IPR036827">
    <property type="entry name" value="She2_dom_sf"/>
</dbReference>
<reference evidence="10 11" key="2">
    <citation type="submission" date="2019-11" db="EMBL/GenBank/DDBJ databases">
        <authorList>
            <person name="Lu H."/>
        </authorList>
    </citation>
    <scope>NUCLEOTIDE SEQUENCE [LARGE SCALE GENOMIC DNA]</scope>
    <source>
        <strain evidence="10 11">FIM1</strain>
    </source>
</reference>
<keyword evidence="11" id="KW-1185">Reference proteome</keyword>
<feature type="domain" description="RNA binding protein She2" evidence="9">
    <location>
        <begin position="21"/>
        <end position="227"/>
    </location>
</feature>
<dbReference type="EMBL" id="CP015056">
    <property type="protein sequence ID" value="QGN15124.1"/>
    <property type="molecule type" value="Genomic_DNA"/>
</dbReference>
<evidence type="ECO:0000256" key="3">
    <source>
        <dbReference type="ARBA" id="ARBA00005611"/>
    </source>
</evidence>
<evidence type="ECO:0000256" key="7">
    <source>
        <dbReference type="ARBA" id="ARBA00022884"/>
    </source>
</evidence>
<dbReference type="Pfam" id="PF11435">
    <property type="entry name" value="She2p"/>
    <property type="match status" value="1"/>
</dbReference>
<comment type="subcellular location">
    <subcellularLocation>
        <location evidence="2">Cytoplasm</location>
    </subcellularLocation>
    <subcellularLocation>
        <location evidence="1">Nucleus</location>
    </subcellularLocation>
</comment>
<name>A0ABX6ES08_KLUMA</name>
<organism evidence="10 11">
    <name type="scientific">Kluyveromyces marxianus</name>
    <name type="common">Yeast</name>
    <name type="synonym">Candida kefyr</name>
    <dbReference type="NCBI Taxonomy" id="4911"/>
    <lineage>
        <taxon>Eukaryota</taxon>
        <taxon>Fungi</taxon>
        <taxon>Dikarya</taxon>
        <taxon>Ascomycota</taxon>
        <taxon>Saccharomycotina</taxon>
        <taxon>Saccharomycetes</taxon>
        <taxon>Saccharomycetales</taxon>
        <taxon>Saccharomycetaceae</taxon>
        <taxon>Kluyveromyces</taxon>
    </lineage>
</organism>
<comment type="similarity">
    <text evidence="3">Belongs to the SHE2 family.</text>
</comment>
<keyword evidence="6" id="KW-0509">mRNA transport</keyword>
<reference evidence="10 11" key="1">
    <citation type="submission" date="2016-03" db="EMBL/GenBank/DDBJ databases">
        <title>How can Kluyveromyces marxianus grow so fast - potential evolutionary course in Saccharomyces Complex revealed by comparative genomics.</title>
        <authorList>
            <person name="Mo W."/>
            <person name="Lu W."/>
            <person name="Yang X."/>
            <person name="Qi J."/>
            <person name="Lv H."/>
        </authorList>
    </citation>
    <scope>NUCLEOTIDE SEQUENCE [LARGE SCALE GENOMIC DNA]</scope>
    <source>
        <strain evidence="10 11">FIM1</strain>
    </source>
</reference>
<evidence type="ECO:0000256" key="4">
    <source>
        <dbReference type="ARBA" id="ARBA00022448"/>
    </source>
</evidence>
<dbReference type="InterPro" id="IPR024261">
    <property type="entry name" value="RNA-bd_She2"/>
</dbReference>
<evidence type="ECO:0000256" key="2">
    <source>
        <dbReference type="ARBA" id="ARBA00004496"/>
    </source>
</evidence>
<keyword evidence="5" id="KW-0963">Cytoplasm</keyword>
<evidence type="ECO:0000256" key="6">
    <source>
        <dbReference type="ARBA" id="ARBA00022816"/>
    </source>
</evidence>
<sequence>MSIGDKGSHLVLTDEIKESLEQLVAVYSNYISRYVEFMNNLIGMQRRVSTLRFERMTLIKYVKKLRFMNDILHSWKVELSGSSSNDGMTLREAIDPLGSYLIKVFEVLDLLNFYITQPLRGETISKTLNEDLVLSEETIECINETYRVYVKGIQWLVESIGGPSEGEDKKYPHLVMELVEFARKCAIEDGVDMTNSEDILLQDVAVVDSGEEFHELLCDWTSILGEKGTELKELFNQDSTKWASVTKKK</sequence>
<evidence type="ECO:0000256" key="1">
    <source>
        <dbReference type="ARBA" id="ARBA00004123"/>
    </source>
</evidence>
<keyword evidence="7" id="KW-0694">RNA-binding</keyword>
<dbReference type="Gene3D" id="1.20.200.20">
    <property type="entry name" value="She2 domain"/>
    <property type="match status" value="1"/>
</dbReference>
<evidence type="ECO:0000313" key="10">
    <source>
        <dbReference type="EMBL" id="QGN15124.1"/>
    </source>
</evidence>
<keyword evidence="4" id="KW-0813">Transport</keyword>
<dbReference type="Proteomes" id="UP000422736">
    <property type="component" value="Chromosome 3"/>
</dbReference>
<accession>A0ABX6ES08</accession>
<proteinExistence type="inferred from homology"/>
<evidence type="ECO:0000313" key="11">
    <source>
        <dbReference type="Proteomes" id="UP000422736"/>
    </source>
</evidence>
<evidence type="ECO:0000256" key="5">
    <source>
        <dbReference type="ARBA" id="ARBA00022490"/>
    </source>
</evidence>
<keyword evidence="8" id="KW-0539">Nucleus</keyword>
<evidence type="ECO:0000259" key="9">
    <source>
        <dbReference type="Pfam" id="PF11435"/>
    </source>
</evidence>
<gene>
    <name evidence="10" type="primary">SHE2</name>
    <name evidence="10" type="ORF">FIM1_1811</name>
</gene>
<evidence type="ECO:0000256" key="8">
    <source>
        <dbReference type="ARBA" id="ARBA00023242"/>
    </source>
</evidence>